<dbReference type="GO" id="GO:0022857">
    <property type="term" value="F:transmembrane transporter activity"/>
    <property type="evidence" value="ECO:0007669"/>
    <property type="project" value="InterPro"/>
</dbReference>
<evidence type="ECO:0000256" key="9">
    <source>
        <dbReference type="ARBA" id="ARBA00022692"/>
    </source>
</evidence>
<dbReference type="PANTHER" id="PTHR30558:SF12">
    <property type="entry name" value="BIOPOLYMER TRANSPORT PROTEIN EXBD"/>
    <property type="match status" value="1"/>
</dbReference>
<keyword evidence="12 14" id="KW-0472">Membrane</keyword>
<evidence type="ECO:0000313" key="16">
    <source>
        <dbReference type="Proteomes" id="UP000069632"/>
    </source>
</evidence>
<evidence type="ECO:0000256" key="8">
    <source>
        <dbReference type="ARBA" id="ARBA00022519"/>
    </source>
</evidence>
<dbReference type="Proteomes" id="UP000069632">
    <property type="component" value="Unassembled WGS sequence"/>
</dbReference>
<evidence type="ECO:0000256" key="3">
    <source>
        <dbReference type="ARBA" id="ARBA00005811"/>
    </source>
</evidence>
<evidence type="ECO:0000256" key="7">
    <source>
        <dbReference type="ARBA" id="ARBA00022475"/>
    </source>
</evidence>
<sequence>MKKSSKLKKDGLNVVPFIDIMLVLLCIVLSISTFIAQGKIAVELPQSQSGIREAPKDALNIVIDEQSQIYLNDKLVSQEDFNKEINALDAKTLVVLRSDKEAKFESFVKVIDALKMKKHENFAIATQIRE</sequence>
<comment type="function">
    <text evidence="1">Involved in the TonB-dependent energy-dependent transport of various receptor-bound substrates.</text>
</comment>
<evidence type="ECO:0000256" key="12">
    <source>
        <dbReference type="ARBA" id="ARBA00023136"/>
    </source>
</evidence>
<protein>
    <recommendedName>
        <fullName evidence="5">Biopolymer transport protein ExbD</fullName>
    </recommendedName>
</protein>
<evidence type="ECO:0000256" key="11">
    <source>
        <dbReference type="ARBA" id="ARBA00022989"/>
    </source>
</evidence>
<dbReference type="AlphaFoldDB" id="A0A128EAX0"/>
<evidence type="ECO:0000256" key="2">
    <source>
        <dbReference type="ARBA" id="ARBA00004249"/>
    </source>
</evidence>
<dbReference type="GO" id="GO:0005886">
    <property type="term" value="C:plasma membrane"/>
    <property type="evidence" value="ECO:0007669"/>
    <property type="project" value="UniProtKB-SubCell"/>
</dbReference>
<evidence type="ECO:0000256" key="14">
    <source>
        <dbReference type="SAM" id="Phobius"/>
    </source>
</evidence>
<keyword evidence="9 13" id="KW-0812">Transmembrane</keyword>
<comment type="similarity">
    <text evidence="3 13">Belongs to the ExbD/TolR family.</text>
</comment>
<dbReference type="RefSeq" id="WP_075531320.1">
    <property type="nucleotide sequence ID" value="NZ_CP053844.1"/>
</dbReference>
<reference evidence="15 16" key="1">
    <citation type="submission" date="2016-02" db="EMBL/GenBank/DDBJ databases">
        <authorList>
            <consortium name="Pathogen Informatics"/>
        </authorList>
    </citation>
    <scope>NUCLEOTIDE SEQUENCE [LARGE SCALE GENOMIC DNA]</scope>
    <source>
        <strain evidence="15 16">RC20</strain>
    </source>
</reference>
<comment type="subcellular location">
    <subcellularLocation>
        <location evidence="2">Cell inner membrane</location>
        <topology evidence="2">Single-pass type II membrane protein</topology>
    </subcellularLocation>
    <subcellularLocation>
        <location evidence="13">Cell membrane</location>
        <topology evidence="13">Single-pass type II membrane protein</topology>
    </subcellularLocation>
</comment>
<evidence type="ECO:0000256" key="6">
    <source>
        <dbReference type="ARBA" id="ARBA00022448"/>
    </source>
</evidence>
<evidence type="ECO:0000256" key="5">
    <source>
        <dbReference type="ARBA" id="ARBA00022090"/>
    </source>
</evidence>
<keyword evidence="11 14" id="KW-1133">Transmembrane helix</keyword>
<dbReference type="Gene3D" id="3.30.420.270">
    <property type="match status" value="1"/>
</dbReference>
<proteinExistence type="inferred from homology"/>
<keyword evidence="8" id="KW-0997">Cell inner membrane</keyword>
<dbReference type="PANTHER" id="PTHR30558">
    <property type="entry name" value="EXBD MEMBRANE COMPONENT OF PMF-DRIVEN MACROMOLECULE IMPORT SYSTEM"/>
    <property type="match status" value="1"/>
</dbReference>
<dbReference type="EMBL" id="FIZP01000001">
    <property type="protein sequence ID" value="CZE46105.1"/>
    <property type="molecule type" value="Genomic_DNA"/>
</dbReference>
<evidence type="ECO:0000256" key="10">
    <source>
        <dbReference type="ARBA" id="ARBA00022927"/>
    </source>
</evidence>
<accession>A0A128EAX0</accession>
<feature type="transmembrane region" description="Helical" evidence="14">
    <location>
        <begin position="12"/>
        <end position="36"/>
    </location>
</feature>
<evidence type="ECO:0000313" key="15">
    <source>
        <dbReference type="EMBL" id="CZE46105.1"/>
    </source>
</evidence>
<evidence type="ECO:0000256" key="1">
    <source>
        <dbReference type="ARBA" id="ARBA00003540"/>
    </source>
</evidence>
<evidence type="ECO:0000256" key="13">
    <source>
        <dbReference type="RuleBase" id="RU003879"/>
    </source>
</evidence>
<keyword evidence="7" id="KW-1003">Cell membrane</keyword>
<keyword evidence="10 13" id="KW-0653">Protein transport</keyword>
<dbReference type="GO" id="GO:0015031">
    <property type="term" value="P:protein transport"/>
    <property type="evidence" value="ECO:0007669"/>
    <property type="project" value="UniProtKB-KW"/>
</dbReference>
<dbReference type="InterPro" id="IPR003400">
    <property type="entry name" value="ExbD"/>
</dbReference>
<dbReference type="Pfam" id="PF02472">
    <property type="entry name" value="ExbD"/>
    <property type="match status" value="1"/>
</dbReference>
<dbReference type="NCBIfam" id="TIGR02804">
    <property type="entry name" value="ExbD_2"/>
    <property type="match status" value="1"/>
</dbReference>
<evidence type="ECO:0000256" key="4">
    <source>
        <dbReference type="ARBA" id="ARBA00011471"/>
    </source>
</evidence>
<keyword evidence="6 13" id="KW-0813">Transport</keyword>
<name>A0A128EAX0_9BACT</name>
<dbReference type="InterPro" id="IPR014171">
    <property type="entry name" value="TonB_ExbD_2"/>
</dbReference>
<comment type="subunit">
    <text evidence="4">The accessory proteins ExbB and ExbD seem to form a complex with TonB.</text>
</comment>
<organism evidence="15 16">
    <name type="scientific">Campylobacter geochelonis</name>
    <dbReference type="NCBI Taxonomy" id="1780362"/>
    <lineage>
        <taxon>Bacteria</taxon>
        <taxon>Pseudomonadati</taxon>
        <taxon>Campylobacterota</taxon>
        <taxon>Epsilonproteobacteria</taxon>
        <taxon>Campylobacterales</taxon>
        <taxon>Campylobacteraceae</taxon>
        <taxon>Campylobacter</taxon>
    </lineage>
</organism>
<keyword evidence="16" id="KW-1185">Reference proteome</keyword>
<dbReference type="OrthoDB" id="9798629at2"/>
<gene>
    <name evidence="15" type="primary">expD</name>
    <name evidence="15" type="ORF">ERS672216_00198</name>
</gene>